<dbReference type="PANTHER" id="PTHR43725">
    <property type="entry name" value="UDP-GLUCOSE 4-EPIMERASE"/>
    <property type="match status" value="1"/>
</dbReference>
<evidence type="ECO:0000259" key="6">
    <source>
        <dbReference type="Pfam" id="PF01370"/>
    </source>
</evidence>
<protein>
    <recommendedName>
        <fullName evidence="3">UDP-glucose 4-epimerase</fullName>
    </recommendedName>
    <alternativeName>
        <fullName evidence="5">Galactowaldenase</fullName>
    </alternativeName>
    <alternativeName>
        <fullName evidence="4">UDP-galactose 4-epimerase</fullName>
    </alternativeName>
</protein>
<accession>A0A370GMS6</accession>
<dbReference type="Gene3D" id="3.40.50.720">
    <property type="entry name" value="NAD(P)-binding Rossmann-like Domain"/>
    <property type="match status" value="1"/>
</dbReference>
<name>A0A370GMS6_9COXI</name>
<dbReference type="PANTHER" id="PTHR43725:SF53">
    <property type="entry name" value="UDP-ARABINOSE 4-EPIMERASE 1"/>
    <property type="match status" value="1"/>
</dbReference>
<dbReference type="RefSeq" id="WP_170131789.1">
    <property type="nucleotide sequence ID" value="NZ_LR699114.1"/>
</dbReference>
<evidence type="ECO:0000313" key="8">
    <source>
        <dbReference type="Proteomes" id="UP000254720"/>
    </source>
</evidence>
<comment type="caution">
    <text evidence="7">The sequence shown here is derived from an EMBL/GenBank/DDBJ whole genome shotgun (WGS) entry which is preliminary data.</text>
</comment>
<dbReference type="EMBL" id="QQAX01000009">
    <property type="protein sequence ID" value="RDI44599.1"/>
    <property type="molecule type" value="Genomic_DNA"/>
</dbReference>
<organism evidence="7 8">
    <name type="scientific">Aquicella lusitana</name>
    <dbReference type="NCBI Taxonomy" id="254246"/>
    <lineage>
        <taxon>Bacteria</taxon>
        <taxon>Pseudomonadati</taxon>
        <taxon>Pseudomonadota</taxon>
        <taxon>Gammaproteobacteria</taxon>
        <taxon>Legionellales</taxon>
        <taxon>Coxiellaceae</taxon>
        <taxon>Aquicella</taxon>
    </lineage>
</organism>
<dbReference type="InterPro" id="IPR036291">
    <property type="entry name" value="NAD(P)-bd_dom_sf"/>
</dbReference>
<evidence type="ECO:0000256" key="4">
    <source>
        <dbReference type="ARBA" id="ARBA00031367"/>
    </source>
</evidence>
<comment type="similarity">
    <text evidence="2">Belongs to the NAD(P)-dependent epimerase/dehydratase family.</text>
</comment>
<keyword evidence="8" id="KW-1185">Reference proteome</keyword>
<dbReference type="SUPFAM" id="SSF51735">
    <property type="entry name" value="NAD(P)-binding Rossmann-fold domains"/>
    <property type="match status" value="1"/>
</dbReference>
<proteinExistence type="inferred from homology"/>
<evidence type="ECO:0000256" key="3">
    <source>
        <dbReference type="ARBA" id="ARBA00018569"/>
    </source>
</evidence>
<evidence type="ECO:0000256" key="1">
    <source>
        <dbReference type="ARBA" id="ARBA00004947"/>
    </source>
</evidence>
<evidence type="ECO:0000256" key="5">
    <source>
        <dbReference type="ARBA" id="ARBA00033067"/>
    </source>
</evidence>
<gene>
    <name evidence="7" type="ORF">C8D86_10981</name>
</gene>
<dbReference type="Gene3D" id="3.90.25.10">
    <property type="entry name" value="UDP-galactose 4-epimerase, domain 1"/>
    <property type="match status" value="1"/>
</dbReference>
<evidence type="ECO:0000256" key="2">
    <source>
        <dbReference type="ARBA" id="ARBA00007637"/>
    </source>
</evidence>
<dbReference type="InterPro" id="IPR001509">
    <property type="entry name" value="Epimerase_deHydtase"/>
</dbReference>
<dbReference type="Pfam" id="PF01370">
    <property type="entry name" value="Epimerase"/>
    <property type="match status" value="1"/>
</dbReference>
<reference evidence="7 8" key="1">
    <citation type="submission" date="2018-07" db="EMBL/GenBank/DDBJ databases">
        <title>Genomic Encyclopedia of Type Strains, Phase IV (KMG-IV): sequencing the most valuable type-strain genomes for metagenomic binning, comparative biology and taxonomic classification.</title>
        <authorList>
            <person name="Goeker M."/>
        </authorList>
    </citation>
    <scope>NUCLEOTIDE SEQUENCE [LARGE SCALE GENOMIC DNA]</scope>
    <source>
        <strain evidence="7 8">DSM 16500</strain>
    </source>
</reference>
<feature type="domain" description="NAD-dependent epimerase/dehydratase" evidence="6">
    <location>
        <begin position="6"/>
        <end position="243"/>
    </location>
</feature>
<dbReference type="Proteomes" id="UP000254720">
    <property type="component" value="Unassembled WGS sequence"/>
</dbReference>
<evidence type="ECO:0000313" key="7">
    <source>
        <dbReference type="EMBL" id="RDI44599.1"/>
    </source>
</evidence>
<comment type="pathway">
    <text evidence="1">Carbohydrate metabolism; galactose metabolism.</text>
</comment>
<sequence length="312" mass="34275">MIPQRILVTGGAGFIGSHTVDLLLQQDREVVVLDNLFSGKLKNLDLKHPNLEFVEGDVLEYPLIEDLLTHCDAVLHLAAIASVPQSIENPIYTFQVNTQGFLHVLEAVRSSGRPIRLVYASSAAVYGEAQSLPCRDDAPLSGMLLSPYALQKKQDEDYADLYERLHGVKSLALRYFNVYGERQDPHSPYSGVISRFLDAYQNSAELTIFGDGRQSRDFIHVSDVARANWLALQGSHAGAINIATGHPETLLNLIQCLEEAGGRPAKLRFEPARAGDIPSSYASVTEAEMHIGFTATLPLKEGISRLVKQTIP</sequence>
<dbReference type="AlphaFoldDB" id="A0A370GMS6"/>